<keyword evidence="3" id="KW-1185">Reference proteome</keyword>
<name>A0A428JZ02_9FLAO</name>
<feature type="domain" description="GP-PDE" evidence="1">
    <location>
        <begin position="9"/>
        <end position="273"/>
    </location>
</feature>
<dbReference type="SUPFAM" id="SSF51695">
    <property type="entry name" value="PLC-like phosphodiesterases"/>
    <property type="match status" value="1"/>
</dbReference>
<dbReference type="GO" id="GO:0006629">
    <property type="term" value="P:lipid metabolic process"/>
    <property type="evidence" value="ECO:0007669"/>
    <property type="project" value="InterPro"/>
</dbReference>
<dbReference type="InterPro" id="IPR030395">
    <property type="entry name" value="GP_PDE_dom"/>
</dbReference>
<protein>
    <submittedName>
        <fullName evidence="2">Glycerophosphodiester phosphodiesterase</fullName>
    </submittedName>
</protein>
<comment type="caution">
    <text evidence="2">The sequence shown here is derived from an EMBL/GenBank/DDBJ whole genome shotgun (WGS) entry which is preliminary data.</text>
</comment>
<evidence type="ECO:0000313" key="3">
    <source>
        <dbReference type="Proteomes" id="UP000270620"/>
    </source>
</evidence>
<dbReference type="InterPro" id="IPR017946">
    <property type="entry name" value="PLC-like_Pdiesterase_TIM-brl"/>
</dbReference>
<evidence type="ECO:0000259" key="1">
    <source>
        <dbReference type="PROSITE" id="PS51704"/>
    </source>
</evidence>
<dbReference type="PANTHER" id="PTHR46211:SF14">
    <property type="entry name" value="GLYCEROPHOSPHODIESTER PHOSPHODIESTERASE"/>
    <property type="match status" value="1"/>
</dbReference>
<dbReference type="Gene3D" id="3.20.20.190">
    <property type="entry name" value="Phosphatidylinositol (PI) phosphodiesterase"/>
    <property type="match status" value="1"/>
</dbReference>
<dbReference type="GO" id="GO:0008081">
    <property type="term" value="F:phosphoric diester hydrolase activity"/>
    <property type="evidence" value="ECO:0007669"/>
    <property type="project" value="InterPro"/>
</dbReference>
<reference evidence="2 3" key="1">
    <citation type="submission" date="2018-12" db="EMBL/GenBank/DDBJ databases">
        <title>Mangrovimonas spongiae sp. nov., a novel member of the genus Mangrovimonas isolated from marine sponge.</title>
        <authorList>
            <person name="Zhuang L."/>
            <person name="Luo L."/>
        </authorList>
    </citation>
    <scope>NUCLEOTIDE SEQUENCE [LARGE SCALE GENOMIC DNA]</scope>
    <source>
        <strain evidence="2 3">HN-E26</strain>
    </source>
</reference>
<dbReference type="OrthoDB" id="384721at2"/>
<accession>A0A428JZ02</accession>
<proteinExistence type="predicted"/>
<gene>
    <name evidence="2" type="ORF">EJA19_09575</name>
</gene>
<evidence type="ECO:0000313" key="2">
    <source>
        <dbReference type="EMBL" id="RSK39382.1"/>
    </source>
</evidence>
<dbReference type="Proteomes" id="UP000270620">
    <property type="component" value="Unassembled WGS sequence"/>
</dbReference>
<dbReference type="AlphaFoldDB" id="A0A428JZ02"/>
<sequence>MSCEHKNTIGVQGHRGCRGILPENSLPAFKKAIEIGVNTLELDLAISKDKKVVVSHEPFISRFYCLDPSGAEIPKEVDKLLNLYTMNYEVIKQFDCGSKKHERYPEQEKMKTYKPLLNEVFVMADSLNEHIKYNIELKARPEYDNVYTPEPKEFVELVLKEINNQQVFNRCNLQSFDVRILEEIKQQAPKMDVALLIDDNEEIDDKLAKLSFKPEIISPYYELLIKSEVKDYQKQGFKIIPWTVNEVDDMKVMIDFGVNAIITDYPNKLIPLLKD</sequence>
<organism evidence="2 3">
    <name type="scientific">Mangrovimonas spongiae</name>
    <dbReference type="NCBI Taxonomy" id="2494697"/>
    <lineage>
        <taxon>Bacteria</taxon>
        <taxon>Pseudomonadati</taxon>
        <taxon>Bacteroidota</taxon>
        <taxon>Flavobacteriia</taxon>
        <taxon>Flavobacteriales</taxon>
        <taxon>Flavobacteriaceae</taxon>
        <taxon>Mangrovimonas</taxon>
    </lineage>
</organism>
<dbReference type="Pfam" id="PF03009">
    <property type="entry name" value="GDPD"/>
    <property type="match status" value="1"/>
</dbReference>
<dbReference type="PROSITE" id="PS51704">
    <property type="entry name" value="GP_PDE"/>
    <property type="match status" value="1"/>
</dbReference>
<dbReference type="PANTHER" id="PTHR46211">
    <property type="entry name" value="GLYCEROPHOSPHORYL DIESTER PHOSPHODIESTERASE"/>
    <property type="match status" value="1"/>
</dbReference>
<dbReference type="EMBL" id="RWBG01000004">
    <property type="protein sequence ID" value="RSK39382.1"/>
    <property type="molecule type" value="Genomic_DNA"/>
</dbReference>